<organism evidence="3 4">
    <name type="scientific">Streptomyces argenteolus</name>
    <dbReference type="NCBI Taxonomy" id="67274"/>
    <lineage>
        <taxon>Bacteria</taxon>
        <taxon>Bacillati</taxon>
        <taxon>Actinomycetota</taxon>
        <taxon>Actinomycetes</taxon>
        <taxon>Kitasatosporales</taxon>
        <taxon>Streptomycetaceae</taxon>
        <taxon>Streptomyces</taxon>
    </lineage>
</organism>
<keyword evidence="4" id="KW-1185">Reference proteome</keyword>
<evidence type="ECO:0000256" key="2">
    <source>
        <dbReference type="SAM" id="SignalP"/>
    </source>
</evidence>
<feature type="signal peptide" evidence="2">
    <location>
        <begin position="1"/>
        <end position="21"/>
    </location>
</feature>
<dbReference type="EMBL" id="JBIBEG010000001">
    <property type="protein sequence ID" value="MFF5894964.1"/>
    <property type="molecule type" value="Genomic_DNA"/>
</dbReference>
<evidence type="ECO:0000313" key="3">
    <source>
        <dbReference type="EMBL" id="MFF5894964.1"/>
    </source>
</evidence>
<reference evidence="3 4" key="1">
    <citation type="submission" date="2024-10" db="EMBL/GenBank/DDBJ databases">
        <title>The Natural Products Discovery Center: Release of the First 8490 Sequenced Strains for Exploring Actinobacteria Biosynthetic Diversity.</title>
        <authorList>
            <person name="Kalkreuter E."/>
            <person name="Kautsar S.A."/>
            <person name="Yang D."/>
            <person name="Bader C.D."/>
            <person name="Teijaro C.N."/>
            <person name="Fluegel L."/>
            <person name="Davis C.M."/>
            <person name="Simpson J.R."/>
            <person name="Lauterbach L."/>
            <person name="Steele A.D."/>
            <person name="Gui C."/>
            <person name="Meng S."/>
            <person name="Li G."/>
            <person name="Viehrig K."/>
            <person name="Ye F."/>
            <person name="Su P."/>
            <person name="Kiefer A.F."/>
            <person name="Nichols A."/>
            <person name="Cepeda A.J."/>
            <person name="Yan W."/>
            <person name="Fan B."/>
            <person name="Jiang Y."/>
            <person name="Adhikari A."/>
            <person name="Zheng C.-J."/>
            <person name="Schuster L."/>
            <person name="Cowan T.M."/>
            <person name="Smanski M.J."/>
            <person name="Chevrette M.G."/>
            <person name="De Carvalho L.P.S."/>
            <person name="Shen B."/>
        </authorList>
    </citation>
    <scope>NUCLEOTIDE SEQUENCE [LARGE SCALE GENOMIC DNA]</scope>
    <source>
        <strain evidence="3 4">NPDC012540</strain>
    </source>
</reference>
<dbReference type="Proteomes" id="UP001602322">
    <property type="component" value="Unassembled WGS sequence"/>
</dbReference>
<feature type="chain" id="PRO_5046323592" description="PknH-like protein" evidence="2">
    <location>
        <begin position="22"/>
        <end position="255"/>
    </location>
</feature>
<feature type="compositionally biased region" description="Basic and acidic residues" evidence="1">
    <location>
        <begin position="93"/>
        <end position="105"/>
    </location>
</feature>
<feature type="compositionally biased region" description="Low complexity" evidence="1">
    <location>
        <begin position="35"/>
        <end position="56"/>
    </location>
</feature>
<dbReference type="PROSITE" id="PS51257">
    <property type="entry name" value="PROKAR_LIPOPROTEIN"/>
    <property type="match status" value="1"/>
</dbReference>
<evidence type="ECO:0000313" key="4">
    <source>
        <dbReference type="Proteomes" id="UP001602322"/>
    </source>
</evidence>
<evidence type="ECO:0008006" key="5">
    <source>
        <dbReference type="Google" id="ProtNLM"/>
    </source>
</evidence>
<accession>A0ABW6WZD2</accession>
<name>A0ABW6WZD2_9ACTN</name>
<gene>
    <name evidence="3" type="ORF">ACFY8O_03455</name>
</gene>
<protein>
    <recommendedName>
        <fullName evidence="5">PknH-like protein</fullName>
    </recommendedName>
</protein>
<feature type="region of interest" description="Disordered" evidence="1">
    <location>
        <begin position="24"/>
        <end position="105"/>
    </location>
</feature>
<evidence type="ECO:0000256" key="1">
    <source>
        <dbReference type="SAM" id="MobiDB-lite"/>
    </source>
</evidence>
<proteinExistence type="predicted"/>
<comment type="caution">
    <text evidence="3">The sequence shown here is derived from an EMBL/GenBank/DDBJ whole genome shotgun (WGS) entry which is preliminary data.</text>
</comment>
<dbReference type="RefSeq" id="WP_387898385.1">
    <property type="nucleotide sequence ID" value="NZ_JBIBEG010000001.1"/>
</dbReference>
<sequence length="255" mass="25894">MRVRSTVVAASALVLCLAATGCGPDDGGSDKGSGKKAAASQTPDPGSGATTGAGSPSPTPPSSGRTLTEAELAEVALTTGELPGYEIAPLEGADERGTEESRDEDCRPLTAIINGSPEPAPAATVFRTAMDTTEEGEDDQTVVTEILTSHPAGGAEELLRSVRDAVRDCAGGFRTTSADGPSTYTSVKTLPAPRAGQESFAYQVTGSLSGEKVPLVFHLVRTGSTVVTFYAANFLTALTPEVPAALVTAQAAKLP</sequence>
<keyword evidence="2" id="KW-0732">Signal</keyword>